<protein>
    <submittedName>
        <fullName evidence="3">Uncharacterized protein</fullName>
    </submittedName>
</protein>
<dbReference type="Gene3D" id="3.40.50.1110">
    <property type="entry name" value="SGNH hydrolase"/>
    <property type="match status" value="1"/>
</dbReference>
<dbReference type="PANTHER" id="PTHR45966:SF32">
    <property type="entry name" value="GDSL ESTERASE_LIPASE 2-LIKE"/>
    <property type="match status" value="1"/>
</dbReference>
<dbReference type="PANTHER" id="PTHR45966">
    <property type="entry name" value="GDSL-LIKE LIPASE/ACYLHYDROLASE"/>
    <property type="match status" value="1"/>
</dbReference>
<proteinExistence type="inferred from homology"/>
<evidence type="ECO:0000313" key="4">
    <source>
        <dbReference type="Proteomes" id="UP001291623"/>
    </source>
</evidence>
<dbReference type="GO" id="GO:0016298">
    <property type="term" value="F:lipase activity"/>
    <property type="evidence" value="ECO:0007669"/>
    <property type="project" value="TreeGrafter"/>
</dbReference>
<evidence type="ECO:0000313" key="3">
    <source>
        <dbReference type="EMBL" id="KAK4352779.1"/>
    </source>
</evidence>
<sequence length="220" mass="24635">MHQGIYKGGRKFAFIALGPLGCAPGSRALNFQQGNKNGNCIEELNTLAKIHNSALAKMLKQLEQQLPGFKYSLFDFFKVATERIDNPSKYMSEDEDLLTCSCAADSGVSVSHQNGDVVNRIRHSWLGWVAVQRYAVLPYEFPHLHSRQRVTFSGYHIVYLYEDDLIESQLVALLESLRHVSSLCSLRTSHFPGLATAPLNLNQFQRHPTGACSYSISELT</sequence>
<keyword evidence="4" id="KW-1185">Reference proteome</keyword>
<organism evidence="3 4">
    <name type="scientific">Anisodus tanguticus</name>
    <dbReference type="NCBI Taxonomy" id="243964"/>
    <lineage>
        <taxon>Eukaryota</taxon>
        <taxon>Viridiplantae</taxon>
        <taxon>Streptophyta</taxon>
        <taxon>Embryophyta</taxon>
        <taxon>Tracheophyta</taxon>
        <taxon>Spermatophyta</taxon>
        <taxon>Magnoliopsida</taxon>
        <taxon>eudicotyledons</taxon>
        <taxon>Gunneridae</taxon>
        <taxon>Pentapetalae</taxon>
        <taxon>asterids</taxon>
        <taxon>lamiids</taxon>
        <taxon>Solanales</taxon>
        <taxon>Solanaceae</taxon>
        <taxon>Solanoideae</taxon>
        <taxon>Hyoscyameae</taxon>
        <taxon>Anisodus</taxon>
    </lineage>
</organism>
<dbReference type="EMBL" id="JAVYJV010000015">
    <property type="protein sequence ID" value="KAK4352779.1"/>
    <property type="molecule type" value="Genomic_DNA"/>
</dbReference>
<dbReference type="Proteomes" id="UP001291623">
    <property type="component" value="Unassembled WGS sequence"/>
</dbReference>
<comment type="similarity">
    <text evidence="1">Belongs to the 'GDSL' lipolytic enzyme family.</text>
</comment>
<evidence type="ECO:0000256" key="1">
    <source>
        <dbReference type="ARBA" id="ARBA00008668"/>
    </source>
</evidence>
<dbReference type="InterPro" id="IPR036514">
    <property type="entry name" value="SGNH_hydro_sf"/>
</dbReference>
<dbReference type="Pfam" id="PF00657">
    <property type="entry name" value="Lipase_GDSL"/>
    <property type="match status" value="1"/>
</dbReference>
<dbReference type="InterPro" id="IPR044552">
    <property type="entry name" value="GLIP1-5/GLL25"/>
</dbReference>
<gene>
    <name evidence="3" type="ORF">RND71_028297</name>
</gene>
<evidence type="ECO:0000256" key="2">
    <source>
        <dbReference type="ARBA" id="ARBA00022729"/>
    </source>
</evidence>
<dbReference type="InterPro" id="IPR001087">
    <property type="entry name" value="GDSL"/>
</dbReference>
<comment type="caution">
    <text evidence="3">The sequence shown here is derived from an EMBL/GenBank/DDBJ whole genome shotgun (WGS) entry which is preliminary data.</text>
</comment>
<name>A0AAE1V918_9SOLA</name>
<keyword evidence="2" id="KW-0732">Signal</keyword>
<accession>A0AAE1V918</accession>
<dbReference type="AlphaFoldDB" id="A0AAE1V918"/>
<reference evidence="3" key="1">
    <citation type="submission" date="2023-12" db="EMBL/GenBank/DDBJ databases">
        <title>Genome assembly of Anisodus tanguticus.</title>
        <authorList>
            <person name="Wang Y.-J."/>
        </authorList>
    </citation>
    <scope>NUCLEOTIDE SEQUENCE</scope>
    <source>
        <strain evidence="3">KB-2021</strain>
        <tissue evidence="3">Leaf</tissue>
    </source>
</reference>